<dbReference type="PROSITE" id="PS51257">
    <property type="entry name" value="PROKAR_LIPOPROTEIN"/>
    <property type="match status" value="1"/>
</dbReference>
<feature type="compositionally biased region" description="Acidic residues" evidence="1">
    <location>
        <begin position="41"/>
        <end position="51"/>
    </location>
</feature>
<evidence type="ECO:0000256" key="1">
    <source>
        <dbReference type="SAM" id="MobiDB-lite"/>
    </source>
</evidence>
<accession>A0ABS4S9J2</accession>
<evidence type="ECO:0000313" key="4">
    <source>
        <dbReference type="Proteomes" id="UP001519294"/>
    </source>
</evidence>
<name>A0ABS4S9J2_9BACI</name>
<comment type="caution">
    <text evidence="3">The sequence shown here is derived from an EMBL/GenBank/DDBJ whole genome shotgun (WGS) entry which is preliminary data.</text>
</comment>
<protein>
    <recommendedName>
        <fullName evidence="5">Lipoprotein</fullName>
    </recommendedName>
</protein>
<reference evidence="3 4" key="1">
    <citation type="submission" date="2021-03" db="EMBL/GenBank/DDBJ databases">
        <title>Genomic Encyclopedia of Type Strains, Phase IV (KMG-IV): sequencing the most valuable type-strain genomes for metagenomic binning, comparative biology and taxonomic classification.</title>
        <authorList>
            <person name="Goeker M."/>
        </authorList>
    </citation>
    <scope>NUCLEOTIDE SEQUENCE [LARGE SCALE GENOMIC DNA]</scope>
    <source>
        <strain evidence="3 4">DSM 25790</strain>
    </source>
</reference>
<feature type="compositionally biased region" description="Low complexity" evidence="1">
    <location>
        <begin position="25"/>
        <end position="37"/>
    </location>
</feature>
<feature type="compositionally biased region" description="Acidic residues" evidence="1">
    <location>
        <begin position="60"/>
        <end position="71"/>
    </location>
</feature>
<dbReference type="EMBL" id="JAGIKX010000011">
    <property type="protein sequence ID" value="MBP2257660.1"/>
    <property type="molecule type" value="Genomic_DNA"/>
</dbReference>
<keyword evidence="4" id="KW-1185">Reference proteome</keyword>
<feature type="signal peptide" evidence="2">
    <location>
        <begin position="1"/>
        <end position="18"/>
    </location>
</feature>
<evidence type="ECO:0000313" key="3">
    <source>
        <dbReference type="EMBL" id="MBP2257660.1"/>
    </source>
</evidence>
<keyword evidence="2" id="KW-0732">Signal</keyword>
<feature type="compositionally biased region" description="Basic and acidic residues" evidence="1">
    <location>
        <begin position="73"/>
        <end position="83"/>
    </location>
</feature>
<proteinExistence type="predicted"/>
<organism evidence="3 4">
    <name type="scientific">Virgibacillus alimentarius</name>
    <dbReference type="NCBI Taxonomy" id="698769"/>
    <lineage>
        <taxon>Bacteria</taxon>
        <taxon>Bacillati</taxon>
        <taxon>Bacillota</taxon>
        <taxon>Bacilli</taxon>
        <taxon>Bacillales</taxon>
        <taxon>Bacillaceae</taxon>
        <taxon>Virgibacillus</taxon>
    </lineage>
</organism>
<feature type="region of interest" description="Disordered" evidence="1">
    <location>
        <begin position="25"/>
        <end position="96"/>
    </location>
</feature>
<dbReference type="RefSeq" id="WP_029268230.1">
    <property type="nucleotide sequence ID" value="NZ_JAGIKX010000011.1"/>
</dbReference>
<evidence type="ECO:0008006" key="5">
    <source>
        <dbReference type="Google" id="ProtNLM"/>
    </source>
</evidence>
<gene>
    <name evidence="3" type="ORF">J2Z81_001614</name>
</gene>
<evidence type="ECO:0000256" key="2">
    <source>
        <dbReference type="SAM" id="SignalP"/>
    </source>
</evidence>
<sequence length="232" mass="25863">MKKRTMILYFHVVLFMLAGCVGNTNEESTTDSSENNSAIESTEEDPIETDESTSARELGESDMDDENEISSDESGHTDSDRNSSENGDLDAGDKEDKETLLSQYSSEEIEYARVWLQLGPNQEIDELNVRHIPAGEPIHPNDDTSASYPEDVIQLAGSRLVDGSVTYSGNGDGTIHVYNVPLRWDSNDAADVDENFMREYTADIIENTELVYVDPGDEEEIIEFIEVLNVHN</sequence>
<dbReference type="Proteomes" id="UP001519294">
    <property type="component" value="Unassembled WGS sequence"/>
</dbReference>
<feature type="chain" id="PRO_5045795811" description="Lipoprotein" evidence="2">
    <location>
        <begin position="19"/>
        <end position="232"/>
    </location>
</feature>